<dbReference type="GO" id="GO:0000287">
    <property type="term" value="F:magnesium ion binding"/>
    <property type="evidence" value="ECO:0007669"/>
    <property type="project" value="TreeGrafter"/>
</dbReference>
<evidence type="ECO:0008006" key="3">
    <source>
        <dbReference type="Google" id="ProtNLM"/>
    </source>
</evidence>
<accession>A0A1U7NPG2</accession>
<dbReference type="EMBL" id="MPKA01000047">
    <property type="protein sequence ID" value="OLU47525.1"/>
    <property type="molecule type" value="Genomic_DNA"/>
</dbReference>
<dbReference type="InterPro" id="IPR036412">
    <property type="entry name" value="HAD-like_sf"/>
</dbReference>
<sequence length="275" mass="30969">MRKQKLILMDIDGTLLNTDWKMLLYTKKILTSLHEHGILLGIASGRPVDDITFHTQNWDLPFQFDVLVGLNGCEIQNNVTNTYSLSHELSPEQLKTATHLMLDHFECIPFLYRGSQIHALEVNEVIKTSAIKSGKEPVQVDLETMCKEPCVKVMFRTRQKETIDQMEQYLKTIETPGLKWFKTQSTLMEVSDSAVSKAIALPILCQQLDLDNGQIIACGDTTNDNEMLKAAGLGICLKNGTEDTKACADEITELDNDHDGLAHHFVKKHPELFKA</sequence>
<dbReference type="InterPro" id="IPR023214">
    <property type="entry name" value="HAD_sf"/>
</dbReference>
<organism evidence="1 2">
    <name type="scientific">Dubosiella newyorkensis</name>
    <dbReference type="NCBI Taxonomy" id="1862672"/>
    <lineage>
        <taxon>Bacteria</taxon>
        <taxon>Bacillati</taxon>
        <taxon>Bacillota</taxon>
        <taxon>Erysipelotrichia</taxon>
        <taxon>Erysipelotrichales</taxon>
        <taxon>Erysipelotrichaceae</taxon>
        <taxon>Dubosiella</taxon>
    </lineage>
</organism>
<dbReference type="GO" id="GO:0005829">
    <property type="term" value="C:cytosol"/>
    <property type="evidence" value="ECO:0007669"/>
    <property type="project" value="TreeGrafter"/>
</dbReference>
<name>A0A1U7NPG2_9FIRM</name>
<evidence type="ECO:0000313" key="2">
    <source>
        <dbReference type="Proteomes" id="UP000186705"/>
    </source>
</evidence>
<dbReference type="Proteomes" id="UP000186705">
    <property type="component" value="Unassembled WGS sequence"/>
</dbReference>
<comment type="caution">
    <text evidence="1">The sequence shown here is derived from an EMBL/GenBank/DDBJ whole genome shotgun (WGS) entry which is preliminary data.</text>
</comment>
<dbReference type="Gene3D" id="3.40.50.1000">
    <property type="entry name" value="HAD superfamily/HAD-like"/>
    <property type="match status" value="1"/>
</dbReference>
<dbReference type="GO" id="GO:0016791">
    <property type="term" value="F:phosphatase activity"/>
    <property type="evidence" value="ECO:0007669"/>
    <property type="project" value="TreeGrafter"/>
</dbReference>
<dbReference type="InterPro" id="IPR006379">
    <property type="entry name" value="HAD-SF_hydro_IIB"/>
</dbReference>
<evidence type="ECO:0000313" key="1">
    <source>
        <dbReference type="EMBL" id="OLU47525.1"/>
    </source>
</evidence>
<reference evidence="1 2" key="1">
    <citation type="submission" date="2016-11" db="EMBL/GenBank/DDBJ databases">
        <title>Description of two novel members of the family Erysipelotrichaceae: Ileibacterium lipovorans gen. nov., sp. nov. and Dubosiella newyorkensis, gen. nov., sp. nov.</title>
        <authorList>
            <person name="Cox L.M."/>
            <person name="Sohn J."/>
            <person name="Tyrrell K.L."/>
            <person name="Citron D.M."/>
            <person name="Lawson P.A."/>
            <person name="Patel N.B."/>
            <person name="Iizumi T."/>
            <person name="Perez-Perez G.I."/>
            <person name="Goldstein E.J."/>
            <person name="Blaser M.J."/>
        </authorList>
    </citation>
    <scope>NUCLEOTIDE SEQUENCE [LARGE SCALE GENOMIC DNA]</scope>
    <source>
        <strain evidence="1 2">NYU-BL-A4</strain>
    </source>
</reference>
<protein>
    <recommendedName>
        <fullName evidence="3">Hydrolase</fullName>
    </recommendedName>
</protein>
<gene>
    <name evidence="1" type="ORF">BO225_02965</name>
</gene>
<dbReference type="NCBIfam" id="TIGR01484">
    <property type="entry name" value="HAD-SF-IIB"/>
    <property type="match status" value="1"/>
</dbReference>
<dbReference type="PROSITE" id="PS01228">
    <property type="entry name" value="COF_1"/>
    <property type="match status" value="1"/>
</dbReference>
<dbReference type="STRING" id="1862672.BO225_02965"/>
<dbReference type="PANTHER" id="PTHR10000">
    <property type="entry name" value="PHOSPHOSERINE PHOSPHATASE"/>
    <property type="match status" value="1"/>
</dbReference>
<dbReference type="SUPFAM" id="SSF56784">
    <property type="entry name" value="HAD-like"/>
    <property type="match status" value="1"/>
</dbReference>
<dbReference type="Pfam" id="PF08282">
    <property type="entry name" value="Hydrolase_3"/>
    <property type="match status" value="1"/>
</dbReference>
<dbReference type="PANTHER" id="PTHR10000:SF8">
    <property type="entry name" value="HAD SUPERFAMILY HYDROLASE-LIKE, TYPE 3"/>
    <property type="match status" value="1"/>
</dbReference>
<dbReference type="AlphaFoldDB" id="A0A1U7NPG2"/>
<keyword evidence="2" id="KW-1185">Reference proteome</keyword>
<dbReference type="Gene3D" id="3.30.1240.10">
    <property type="match status" value="1"/>
</dbReference>
<proteinExistence type="predicted"/>